<keyword evidence="5 10" id="KW-0566">Pantothenate biosynthesis</keyword>
<comment type="similarity">
    <text evidence="2 10">Belongs to the ketopantoate reductase family.</text>
</comment>
<dbReference type="Gene3D" id="3.40.50.720">
    <property type="entry name" value="NAD(P)-binding Rossmann-like Domain"/>
    <property type="match status" value="1"/>
</dbReference>
<feature type="domain" description="Ketopantoate reductase C-terminal" evidence="13">
    <location>
        <begin position="180"/>
        <end position="317"/>
    </location>
</feature>
<evidence type="ECO:0000313" key="14">
    <source>
        <dbReference type="EMBL" id="MFC4360666.1"/>
    </source>
</evidence>
<evidence type="ECO:0000256" key="10">
    <source>
        <dbReference type="RuleBase" id="RU362068"/>
    </source>
</evidence>
<keyword evidence="11" id="KW-1133">Transmembrane helix</keyword>
<evidence type="ECO:0000256" key="1">
    <source>
        <dbReference type="ARBA" id="ARBA00004994"/>
    </source>
</evidence>
<comment type="catalytic activity">
    <reaction evidence="9 10">
        <text>(R)-pantoate + NADP(+) = 2-dehydropantoate + NADPH + H(+)</text>
        <dbReference type="Rhea" id="RHEA:16233"/>
        <dbReference type="ChEBI" id="CHEBI:11561"/>
        <dbReference type="ChEBI" id="CHEBI:15378"/>
        <dbReference type="ChEBI" id="CHEBI:15980"/>
        <dbReference type="ChEBI" id="CHEBI:57783"/>
        <dbReference type="ChEBI" id="CHEBI:58349"/>
        <dbReference type="EC" id="1.1.1.169"/>
    </reaction>
</comment>
<dbReference type="InterPro" id="IPR036291">
    <property type="entry name" value="NAD(P)-bd_dom_sf"/>
</dbReference>
<dbReference type="EMBL" id="JBHSCX010000001">
    <property type="protein sequence ID" value="MFC4360666.1"/>
    <property type="molecule type" value="Genomic_DNA"/>
</dbReference>
<evidence type="ECO:0000256" key="2">
    <source>
        <dbReference type="ARBA" id="ARBA00007870"/>
    </source>
</evidence>
<dbReference type="Gene3D" id="1.10.1040.10">
    <property type="entry name" value="N-(1-d-carboxylethyl)-l-norvaline Dehydrogenase, domain 2"/>
    <property type="match status" value="1"/>
</dbReference>
<comment type="function">
    <text evidence="10">Catalyzes the NADPH-dependent reduction of ketopantoate into pantoic acid.</text>
</comment>
<dbReference type="InterPro" id="IPR003710">
    <property type="entry name" value="ApbA"/>
</dbReference>
<evidence type="ECO:0000256" key="4">
    <source>
        <dbReference type="ARBA" id="ARBA00019465"/>
    </source>
</evidence>
<evidence type="ECO:0000256" key="11">
    <source>
        <dbReference type="SAM" id="Phobius"/>
    </source>
</evidence>
<dbReference type="GO" id="GO:0008677">
    <property type="term" value="F:2-dehydropantoate 2-reductase activity"/>
    <property type="evidence" value="ECO:0007669"/>
    <property type="project" value="UniProtKB-EC"/>
</dbReference>
<protein>
    <recommendedName>
        <fullName evidence="4 10">2-dehydropantoate 2-reductase</fullName>
        <ecNumber evidence="3 10">1.1.1.169</ecNumber>
    </recommendedName>
    <alternativeName>
        <fullName evidence="8 10">Ketopantoate reductase</fullName>
    </alternativeName>
</protein>
<dbReference type="NCBIfam" id="TIGR00745">
    <property type="entry name" value="apbA_panE"/>
    <property type="match status" value="1"/>
</dbReference>
<feature type="domain" description="Ketopantoate reductase N-terminal" evidence="12">
    <location>
        <begin position="6"/>
        <end position="152"/>
    </location>
</feature>
<keyword evidence="6 10" id="KW-0521">NADP</keyword>
<keyword evidence="11" id="KW-0472">Membrane</keyword>
<dbReference type="EC" id="1.1.1.169" evidence="3 10"/>
<dbReference type="RefSeq" id="WP_290264367.1">
    <property type="nucleotide sequence ID" value="NZ_JAUFQG010000006.1"/>
</dbReference>
<reference evidence="15" key="1">
    <citation type="journal article" date="2019" name="Int. J. Syst. Evol. Microbiol.">
        <title>The Global Catalogue of Microorganisms (GCM) 10K type strain sequencing project: providing services to taxonomists for standard genome sequencing and annotation.</title>
        <authorList>
            <consortium name="The Broad Institute Genomics Platform"/>
            <consortium name="The Broad Institute Genome Sequencing Center for Infectious Disease"/>
            <person name="Wu L."/>
            <person name="Ma J."/>
        </authorList>
    </citation>
    <scope>NUCLEOTIDE SEQUENCE [LARGE SCALE GENOMIC DNA]</scope>
    <source>
        <strain evidence="15">CECT 8570</strain>
    </source>
</reference>
<dbReference type="Pfam" id="PF08546">
    <property type="entry name" value="ApbA_C"/>
    <property type="match status" value="1"/>
</dbReference>
<sequence length="344" mass="37315">MVNPNIVIFGAGSIGCYVGGCLLAAGGDVSFIGRSRIQQQIQQHGFHLTDWRGRKSLISADKIRFSLSNEAIAKADYILVTVKSANTAEAAAQIAQYAKPSAVIVSFQNGIHNADTLQQGLAEHRVLKGMVPFNVISAGGGHFHCGTEGNLALEIDDGSAQALLNALQLAQLPVQTYRDLTGIQWSKLLLNLNNAVNALSGMPLRDQLYDPQYRRLMALIVQEALEVVKAAGIKPLRTGKVVPGLLPTVLRLPTWLFKRVASALLKIDPAARSSMYEDLQLGRKTEVDYINGEIVQLAKQCRIEAPMNNAIVRLIKDTEAKQSGSPKLNADALFAKLKATKIER</sequence>
<evidence type="ECO:0000313" key="15">
    <source>
        <dbReference type="Proteomes" id="UP001595840"/>
    </source>
</evidence>
<comment type="pathway">
    <text evidence="1 10">Cofactor biosynthesis; (R)-pantothenate biosynthesis; (R)-pantoate from 3-methyl-2-oxobutanoate: step 2/2.</text>
</comment>
<keyword evidence="7 10" id="KW-0560">Oxidoreductase</keyword>
<feature type="transmembrane region" description="Helical" evidence="11">
    <location>
        <begin position="6"/>
        <end position="26"/>
    </location>
</feature>
<evidence type="ECO:0000256" key="5">
    <source>
        <dbReference type="ARBA" id="ARBA00022655"/>
    </source>
</evidence>
<keyword evidence="15" id="KW-1185">Reference proteome</keyword>
<evidence type="ECO:0000256" key="6">
    <source>
        <dbReference type="ARBA" id="ARBA00022857"/>
    </source>
</evidence>
<proteinExistence type="inferred from homology"/>
<comment type="caution">
    <text evidence="14">The sequence shown here is derived from an EMBL/GenBank/DDBJ whole genome shotgun (WGS) entry which is preliminary data.</text>
</comment>
<dbReference type="NCBIfam" id="NF006083">
    <property type="entry name" value="PRK08229.1"/>
    <property type="match status" value="1"/>
</dbReference>
<evidence type="ECO:0000256" key="8">
    <source>
        <dbReference type="ARBA" id="ARBA00032024"/>
    </source>
</evidence>
<accession>A0ABV8UYB0</accession>
<evidence type="ECO:0000259" key="13">
    <source>
        <dbReference type="Pfam" id="PF08546"/>
    </source>
</evidence>
<organism evidence="14 15">
    <name type="scientific">Simiduia curdlanivorans</name>
    <dbReference type="NCBI Taxonomy" id="1492769"/>
    <lineage>
        <taxon>Bacteria</taxon>
        <taxon>Pseudomonadati</taxon>
        <taxon>Pseudomonadota</taxon>
        <taxon>Gammaproteobacteria</taxon>
        <taxon>Cellvibrionales</taxon>
        <taxon>Cellvibrionaceae</taxon>
        <taxon>Simiduia</taxon>
    </lineage>
</organism>
<evidence type="ECO:0000256" key="7">
    <source>
        <dbReference type="ARBA" id="ARBA00023002"/>
    </source>
</evidence>
<dbReference type="PANTHER" id="PTHR43765">
    <property type="entry name" value="2-DEHYDROPANTOATE 2-REDUCTASE-RELATED"/>
    <property type="match status" value="1"/>
</dbReference>
<dbReference type="SUPFAM" id="SSF51735">
    <property type="entry name" value="NAD(P)-binding Rossmann-fold domains"/>
    <property type="match status" value="1"/>
</dbReference>
<evidence type="ECO:0000259" key="12">
    <source>
        <dbReference type="Pfam" id="PF02558"/>
    </source>
</evidence>
<dbReference type="Proteomes" id="UP001595840">
    <property type="component" value="Unassembled WGS sequence"/>
</dbReference>
<dbReference type="SUPFAM" id="SSF48179">
    <property type="entry name" value="6-phosphogluconate dehydrogenase C-terminal domain-like"/>
    <property type="match status" value="1"/>
</dbReference>
<dbReference type="InterPro" id="IPR013328">
    <property type="entry name" value="6PGD_dom2"/>
</dbReference>
<dbReference type="InterPro" id="IPR050838">
    <property type="entry name" value="Ketopantoate_reductase"/>
</dbReference>
<name>A0ABV8UYB0_9GAMM</name>
<dbReference type="Pfam" id="PF02558">
    <property type="entry name" value="ApbA"/>
    <property type="match status" value="1"/>
</dbReference>
<keyword evidence="11" id="KW-0812">Transmembrane</keyword>
<dbReference type="PANTHER" id="PTHR43765:SF2">
    <property type="entry name" value="2-DEHYDROPANTOATE 2-REDUCTASE"/>
    <property type="match status" value="1"/>
</dbReference>
<dbReference type="InterPro" id="IPR013332">
    <property type="entry name" value="KPR_N"/>
</dbReference>
<dbReference type="InterPro" id="IPR013752">
    <property type="entry name" value="KPA_reductase"/>
</dbReference>
<evidence type="ECO:0000256" key="3">
    <source>
        <dbReference type="ARBA" id="ARBA00013014"/>
    </source>
</evidence>
<evidence type="ECO:0000256" key="9">
    <source>
        <dbReference type="ARBA" id="ARBA00048793"/>
    </source>
</evidence>
<dbReference type="InterPro" id="IPR008927">
    <property type="entry name" value="6-PGluconate_DH-like_C_sf"/>
</dbReference>
<gene>
    <name evidence="14" type="ORF">ACFOX3_00045</name>
</gene>